<dbReference type="Gene3D" id="3.30.40.10">
    <property type="entry name" value="Zinc/RING finger domain, C3HC4 (zinc finger)"/>
    <property type="match status" value="1"/>
</dbReference>
<dbReference type="InterPro" id="IPR056246">
    <property type="entry name" value="KH_DEAH11/12_1st"/>
</dbReference>
<dbReference type="AlphaFoldDB" id="A0A9Q1R5Z8"/>
<dbReference type="Pfam" id="PF13923">
    <property type="entry name" value="zf-C3HC4_2"/>
    <property type="match status" value="1"/>
</dbReference>
<evidence type="ECO:0000313" key="6">
    <source>
        <dbReference type="EMBL" id="KAJ8544008.1"/>
    </source>
</evidence>
<evidence type="ECO:0000256" key="3">
    <source>
        <dbReference type="ARBA" id="ARBA00022833"/>
    </source>
</evidence>
<dbReference type="Pfam" id="PF24638">
    <property type="entry name" value="KH_DEAH11_1st"/>
    <property type="match status" value="1"/>
</dbReference>
<keyword evidence="3" id="KW-0862">Zinc</keyword>
<dbReference type="GO" id="GO:0008270">
    <property type="term" value="F:zinc ion binding"/>
    <property type="evidence" value="ECO:0007669"/>
    <property type="project" value="UniProtKB-KW"/>
</dbReference>
<dbReference type="PROSITE" id="PS50089">
    <property type="entry name" value="ZF_RING_2"/>
    <property type="match status" value="1"/>
</dbReference>
<evidence type="ECO:0000256" key="4">
    <source>
        <dbReference type="PROSITE-ProRule" id="PRU00175"/>
    </source>
</evidence>
<dbReference type="EMBL" id="JAJAGQ010000014">
    <property type="protein sequence ID" value="KAJ8544008.1"/>
    <property type="molecule type" value="Genomic_DNA"/>
</dbReference>
<dbReference type="SUPFAM" id="SSF57850">
    <property type="entry name" value="RING/U-box"/>
    <property type="match status" value="1"/>
</dbReference>
<dbReference type="InterPro" id="IPR013083">
    <property type="entry name" value="Znf_RING/FYVE/PHD"/>
</dbReference>
<evidence type="ECO:0000256" key="2">
    <source>
        <dbReference type="ARBA" id="ARBA00022771"/>
    </source>
</evidence>
<sequence length="291" mass="31852">MICSVSQCSANVVQGELNLENVIGCTLKVNMESVTCQVNNALQYESKLLKNECLEKCLFNGGSIALFGVGSVIKHLELDKRWLTVDIFHSNVNAIADKELLMFLEKATSGSICTEGPGVECKLERNNNGSYIVKISATATKVVAEMRKPLDELMNGKIVDHVDITPTTFGPDLSALKEKVPGAEFSLNTKRHCICIDGTKDMKLKVDIISEIAQRSFPTQTTGDKADCPVCLGEMEDPYRLEACRHVFCRSCLLKQCESAIKSQEGFPLCCIHQGCGEPILLADLKSAIVE</sequence>
<feature type="domain" description="RING-type" evidence="5">
    <location>
        <begin position="228"/>
        <end position="270"/>
    </location>
</feature>
<dbReference type="OrthoDB" id="1691164at2759"/>
<dbReference type="Pfam" id="PF24475">
    <property type="entry name" value="RBD_DEAH11"/>
    <property type="match status" value="1"/>
</dbReference>
<evidence type="ECO:0000256" key="1">
    <source>
        <dbReference type="ARBA" id="ARBA00022723"/>
    </source>
</evidence>
<comment type="caution">
    <text evidence="6">The sequence shown here is derived from an EMBL/GenBank/DDBJ whole genome shotgun (WGS) entry which is preliminary data.</text>
</comment>
<gene>
    <name evidence="6" type="ORF">K7X08_025626</name>
</gene>
<dbReference type="InterPro" id="IPR001841">
    <property type="entry name" value="Znf_RING"/>
</dbReference>
<dbReference type="InterPro" id="IPR056245">
    <property type="entry name" value="KH_DEAH11/12"/>
</dbReference>
<keyword evidence="2 4" id="KW-0863">Zinc-finger</keyword>
<evidence type="ECO:0000259" key="5">
    <source>
        <dbReference type="PROSITE" id="PS50089"/>
    </source>
</evidence>
<dbReference type="Pfam" id="PF24471">
    <property type="entry name" value="KH_DEAH11"/>
    <property type="match status" value="1"/>
</dbReference>
<dbReference type="PROSITE" id="PS00518">
    <property type="entry name" value="ZF_RING_1"/>
    <property type="match status" value="1"/>
</dbReference>
<protein>
    <recommendedName>
        <fullName evidence="5">RING-type domain-containing protein</fullName>
    </recommendedName>
</protein>
<evidence type="ECO:0000313" key="7">
    <source>
        <dbReference type="Proteomes" id="UP001152561"/>
    </source>
</evidence>
<proteinExistence type="predicted"/>
<accession>A0A9Q1R5Z8</accession>
<keyword evidence="1" id="KW-0479">Metal-binding</keyword>
<reference evidence="7" key="1">
    <citation type="journal article" date="2023" name="Proc. Natl. Acad. Sci. U.S.A.">
        <title>Genomic and structural basis for evolution of tropane alkaloid biosynthesis.</title>
        <authorList>
            <person name="Wanga Y.-J."/>
            <person name="Taina T."/>
            <person name="Yua J.-Y."/>
            <person name="Lia J."/>
            <person name="Xua B."/>
            <person name="Chenc J."/>
            <person name="D'Auriad J.C."/>
            <person name="Huanga J.-P."/>
            <person name="Huanga S.-X."/>
        </authorList>
    </citation>
    <scope>NUCLEOTIDE SEQUENCE [LARGE SCALE GENOMIC DNA]</scope>
    <source>
        <strain evidence="7">cv. KIB-2019</strain>
    </source>
</reference>
<dbReference type="InterPro" id="IPR017907">
    <property type="entry name" value="Znf_RING_CS"/>
</dbReference>
<keyword evidence="7" id="KW-1185">Reference proteome</keyword>
<dbReference type="InterPro" id="IPR056248">
    <property type="entry name" value="RBD_DEAH11/12"/>
</dbReference>
<organism evidence="6 7">
    <name type="scientific">Anisodus acutangulus</name>
    <dbReference type="NCBI Taxonomy" id="402998"/>
    <lineage>
        <taxon>Eukaryota</taxon>
        <taxon>Viridiplantae</taxon>
        <taxon>Streptophyta</taxon>
        <taxon>Embryophyta</taxon>
        <taxon>Tracheophyta</taxon>
        <taxon>Spermatophyta</taxon>
        <taxon>Magnoliopsida</taxon>
        <taxon>eudicotyledons</taxon>
        <taxon>Gunneridae</taxon>
        <taxon>Pentapetalae</taxon>
        <taxon>asterids</taxon>
        <taxon>lamiids</taxon>
        <taxon>Solanales</taxon>
        <taxon>Solanaceae</taxon>
        <taxon>Solanoideae</taxon>
        <taxon>Hyoscyameae</taxon>
        <taxon>Anisodus</taxon>
    </lineage>
</organism>
<name>A0A9Q1R5Z8_9SOLA</name>
<dbReference type="Proteomes" id="UP001152561">
    <property type="component" value="Unassembled WGS sequence"/>
</dbReference>